<gene>
    <name evidence="4" type="ORF">rosag_29480</name>
</gene>
<reference evidence="4" key="1">
    <citation type="submission" date="2022-08" db="EMBL/GenBank/DDBJ databases">
        <title>Draft genome sequencing of Roseisolibacter agri AW1220.</title>
        <authorList>
            <person name="Tobiishi Y."/>
            <person name="Tonouchi A."/>
        </authorList>
    </citation>
    <scope>NUCLEOTIDE SEQUENCE</scope>
    <source>
        <strain evidence="4">AW1220</strain>
    </source>
</reference>
<name>A0AA37Q4I2_9BACT</name>
<feature type="domain" description="Glycosyl hydrolase-like 10" evidence="3">
    <location>
        <begin position="95"/>
        <end position="421"/>
    </location>
</feature>
<dbReference type="PANTHER" id="PTHR43405">
    <property type="entry name" value="GLYCOSYL HYDROLASE DIGH"/>
    <property type="match status" value="1"/>
</dbReference>
<dbReference type="InterPro" id="IPR017853">
    <property type="entry name" value="GH"/>
</dbReference>
<evidence type="ECO:0000256" key="2">
    <source>
        <dbReference type="SAM" id="MobiDB-lite"/>
    </source>
</evidence>
<dbReference type="Gene3D" id="3.20.20.80">
    <property type="entry name" value="Glycosidases"/>
    <property type="match status" value="1"/>
</dbReference>
<dbReference type="InterPro" id="IPR052177">
    <property type="entry name" value="Divisome_Glycosyl_Hydrolase"/>
</dbReference>
<protein>
    <recommendedName>
        <fullName evidence="3">Glycosyl hydrolase-like 10 domain-containing protein</fullName>
    </recommendedName>
</protein>
<proteinExistence type="predicted"/>
<comment type="caution">
    <text evidence="4">The sequence shown here is derived from an EMBL/GenBank/DDBJ whole genome shotgun (WGS) entry which is preliminary data.</text>
</comment>
<keyword evidence="5" id="KW-1185">Reference proteome</keyword>
<dbReference type="Proteomes" id="UP001161325">
    <property type="component" value="Unassembled WGS sequence"/>
</dbReference>
<evidence type="ECO:0000259" key="3">
    <source>
        <dbReference type="Pfam" id="PF02638"/>
    </source>
</evidence>
<organism evidence="4 5">
    <name type="scientific">Roseisolibacter agri</name>
    <dbReference type="NCBI Taxonomy" id="2014610"/>
    <lineage>
        <taxon>Bacteria</taxon>
        <taxon>Pseudomonadati</taxon>
        <taxon>Gemmatimonadota</taxon>
        <taxon>Gemmatimonadia</taxon>
        <taxon>Gemmatimonadales</taxon>
        <taxon>Gemmatimonadaceae</taxon>
        <taxon>Roseisolibacter</taxon>
    </lineage>
</organism>
<dbReference type="EMBL" id="BRXS01000004">
    <property type="protein sequence ID" value="GLC26435.1"/>
    <property type="molecule type" value="Genomic_DNA"/>
</dbReference>
<evidence type="ECO:0000256" key="1">
    <source>
        <dbReference type="ARBA" id="ARBA00022729"/>
    </source>
</evidence>
<dbReference type="PANTHER" id="PTHR43405:SF1">
    <property type="entry name" value="GLYCOSYL HYDROLASE DIGH"/>
    <property type="match status" value="1"/>
</dbReference>
<dbReference type="InterPro" id="IPR003790">
    <property type="entry name" value="GHL10"/>
</dbReference>
<feature type="region of interest" description="Disordered" evidence="2">
    <location>
        <begin position="1"/>
        <end position="37"/>
    </location>
</feature>
<feature type="compositionally biased region" description="Pro residues" evidence="2">
    <location>
        <begin position="10"/>
        <end position="22"/>
    </location>
</feature>
<dbReference type="SUPFAM" id="SSF51445">
    <property type="entry name" value="(Trans)glycosidases"/>
    <property type="match status" value="1"/>
</dbReference>
<evidence type="ECO:0000313" key="5">
    <source>
        <dbReference type="Proteomes" id="UP001161325"/>
    </source>
</evidence>
<dbReference type="AlphaFoldDB" id="A0AA37Q4I2"/>
<evidence type="ECO:0000313" key="4">
    <source>
        <dbReference type="EMBL" id="GLC26435.1"/>
    </source>
</evidence>
<accession>A0AA37Q4I2</accession>
<dbReference type="Pfam" id="PF02638">
    <property type="entry name" value="GHL10"/>
    <property type="match status" value="1"/>
</dbReference>
<sequence length="594" mass="65259">MTPNLAGRPDAPPIRPSVPPPVAFRRTVPVPSLPPDRASRRVARRLLPAAALPLLVASAGPASSEPAAPAPRSVAECPVLLDASTLESPPVLPREFRAAWITPVDGGEWPTRPGMDDATSQAELRAAIQRASDIGLNAIVLHVRTAADALYPTTRVPWSSYLVGPDGRAPGFDPLAFALSEAHARGLQVHVWFNPFRAAPPNRSRAAVGAQAIARRNPQWIVRYGSQQWIDPGFPAARQEALADILEVVDRYDVDGVHIDDYFYPYREERTIRTRVGKGRRRRTVTRTETIRFDDDVSWARHGRGTGMERDAWRRDNVSQFVAALYREVKARKPEVAVGISPFGIWRPGAAPGVYGLDAYAEIYADSRKWLREGWLDYVAPQLYWELDGEQQRFRRLDEWWRRENVQGRHVFPGLLTMRVASRGAPWSGSAITSQIEWLRAAREGRPDAQGHVHFRMSTLMPQAQGALGDRLATSLYATPALPPANPWLGPTPPAAPEVTPWCPDPSTLPGDGGAQYGAPRGPALSVLPGDTLRVRWWAVQLLDSVGTWHTRVVPAAERRLSAELAPGAVANAVAVSAVTPSGVQSPSRMVRLR</sequence>
<keyword evidence="1" id="KW-0732">Signal</keyword>